<feature type="transmembrane region" description="Helical" evidence="1">
    <location>
        <begin position="81"/>
        <end position="100"/>
    </location>
</feature>
<feature type="transmembrane region" description="Helical" evidence="1">
    <location>
        <begin position="6"/>
        <end position="30"/>
    </location>
</feature>
<dbReference type="GO" id="GO:0004190">
    <property type="term" value="F:aspartic-type endopeptidase activity"/>
    <property type="evidence" value="ECO:0007669"/>
    <property type="project" value="InterPro"/>
</dbReference>
<protein>
    <submittedName>
        <fullName evidence="3">Prepilin peptidase</fullName>
    </submittedName>
</protein>
<accession>A0A4U8SFE2</accession>
<organism evidence="3 4">
    <name type="scientific">Helicobacter trogontum</name>
    <dbReference type="NCBI Taxonomy" id="50960"/>
    <lineage>
        <taxon>Bacteria</taxon>
        <taxon>Pseudomonadati</taxon>
        <taxon>Campylobacterota</taxon>
        <taxon>Epsilonproteobacteria</taxon>
        <taxon>Campylobacterales</taxon>
        <taxon>Helicobacteraceae</taxon>
        <taxon>Helicobacter</taxon>
    </lineage>
</organism>
<sequence>MLTNILYLSVSILFCSLLWRVVLGFFMTQLSMSYKMLKRKTLHYLLICFYIIFAYIIGMYCAYGTIEYLHIIYDIRIQDSIVLIVCSYICFMLLHILSILDFYTQRVPNILLAILFICANILYYLTHHYYDSYPFSVLGVIYGVYFMLHLVGRKQYIGEGDVWIIASLTILLESFFLYQISFIFEVLCLASMMGIFFYYYKVRQIRKKIPILDSKDKDMLTTHSCDNNPTSLQMQKHPDYSQTFENKHSKINLQIPFIPFLSLSFLCVSVYHVA</sequence>
<dbReference type="Gene3D" id="1.20.120.1220">
    <property type="match status" value="1"/>
</dbReference>
<evidence type="ECO:0000313" key="4">
    <source>
        <dbReference type="Proteomes" id="UP000029878"/>
    </source>
</evidence>
<dbReference type="Proteomes" id="UP000029878">
    <property type="component" value="Unassembled WGS sequence"/>
</dbReference>
<feature type="transmembrane region" description="Helical" evidence="1">
    <location>
        <begin position="182"/>
        <end position="200"/>
    </location>
</feature>
<evidence type="ECO:0000256" key="1">
    <source>
        <dbReference type="SAM" id="Phobius"/>
    </source>
</evidence>
<dbReference type="GO" id="GO:0016020">
    <property type="term" value="C:membrane"/>
    <property type="evidence" value="ECO:0007669"/>
    <property type="project" value="InterPro"/>
</dbReference>
<dbReference type="RefSeq" id="WP_034347440.1">
    <property type="nucleotide sequence ID" value="NZ_FZNG01000002.1"/>
</dbReference>
<feature type="transmembrane region" description="Helical" evidence="1">
    <location>
        <begin position="255"/>
        <end position="273"/>
    </location>
</feature>
<dbReference type="OrthoDB" id="9789291at2"/>
<feature type="transmembrane region" description="Helical" evidence="1">
    <location>
        <begin position="132"/>
        <end position="148"/>
    </location>
</feature>
<dbReference type="Pfam" id="PF01478">
    <property type="entry name" value="Peptidase_A24"/>
    <property type="match status" value="1"/>
</dbReference>
<dbReference type="AlphaFoldDB" id="A0A4U8SFE2"/>
<keyword evidence="1" id="KW-1133">Transmembrane helix</keyword>
<keyword evidence="1" id="KW-0472">Membrane</keyword>
<evidence type="ECO:0000313" key="3">
    <source>
        <dbReference type="EMBL" id="TLD84925.1"/>
    </source>
</evidence>
<name>A0A4U8SFE2_9HELI</name>
<gene>
    <name evidence="3" type="ORF">LS81_000770</name>
</gene>
<dbReference type="EMBL" id="JRPL02000001">
    <property type="protein sequence ID" value="TLD84925.1"/>
    <property type="molecule type" value="Genomic_DNA"/>
</dbReference>
<feature type="domain" description="Prepilin type IV endopeptidase peptidase" evidence="2">
    <location>
        <begin position="89"/>
        <end position="195"/>
    </location>
</feature>
<dbReference type="InterPro" id="IPR000045">
    <property type="entry name" value="Prepilin_IV_endopep_pep"/>
</dbReference>
<proteinExistence type="predicted"/>
<feature type="transmembrane region" description="Helical" evidence="1">
    <location>
        <begin position="42"/>
        <end position="66"/>
    </location>
</feature>
<evidence type="ECO:0000259" key="2">
    <source>
        <dbReference type="Pfam" id="PF01478"/>
    </source>
</evidence>
<reference evidence="3 4" key="1">
    <citation type="journal article" date="2014" name="Genome Announc.">
        <title>Draft genome sequences of eight enterohepatic helicobacter species isolated from both laboratory and wild rodents.</title>
        <authorList>
            <person name="Sheh A."/>
            <person name="Shen Z."/>
            <person name="Fox J.G."/>
        </authorList>
    </citation>
    <scope>NUCLEOTIDE SEQUENCE [LARGE SCALE GENOMIC DNA]</scope>
    <source>
        <strain evidence="3 4">ATCC 700114</strain>
    </source>
</reference>
<keyword evidence="1" id="KW-0812">Transmembrane</keyword>
<comment type="caution">
    <text evidence="3">The sequence shown here is derived from an EMBL/GenBank/DDBJ whole genome shotgun (WGS) entry which is preliminary data.</text>
</comment>
<feature type="transmembrane region" description="Helical" evidence="1">
    <location>
        <begin position="107"/>
        <end position="126"/>
    </location>
</feature>